<dbReference type="EMBL" id="MT024865">
    <property type="protein sequence ID" value="QIN94211.1"/>
    <property type="molecule type" value="Genomic_DNA"/>
</dbReference>
<sequence length="98" mass="11207">MNAKGVVRVAGDSEYRIKIRYTKSHTKCGMCSIMHDHETAPVFGVVDMGKAVAEILEYFSHDIVNSTIYSHCERISVEVERQHKGEWLCDAQYEITKK</sequence>
<dbReference type="RefSeq" id="YP_010652302.1">
    <property type="nucleotide sequence ID" value="NC_070785.1"/>
</dbReference>
<proteinExistence type="predicted"/>
<gene>
    <name evidence="1" type="primary">251</name>
    <name evidence="1" type="ORF">SEA_WAKANDA_251</name>
</gene>
<dbReference type="Proteomes" id="UP000501266">
    <property type="component" value="Segment"/>
</dbReference>
<organism evidence="1 2">
    <name type="scientific">Streptomyces phage Wakanda</name>
    <dbReference type="NCBI Taxonomy" id="2713267"/>
    <lineage>
        <taxon>Viruses</taxon>
        <taxon>Duplodnaviria</taxon>
        <taxon>Heunggongvirae</taxon>
        <taxon>Uroviricota</taxon>
        <taxon>Caudoviricetes</taxon>
        <taxon>Stanwilliamsviridae</taxon>
        <taxon>Loccivirinae</taxon>
        <taxon>Wakandavirus</taxon>
        <taxon>Wakandavirus wakanda</taxon>
    </lineage>
</organism>
<name>A0A6G8R218_9CAUD</name>
<dbReference type="KEGG" id="vg:77928087"/>
<protein>
    <submittedName>
        <fullName evidence="1">Uncharacterized protein</fullName>
    </submittedName>
</protein>
<dbReference type="GeneID" id="77928087"/>
<accession>A0A6G8R218</accession>
<keyword evidence="2" id="KW-1185">Reference proteome</keyword>
<evidence type="ECO:0000313" key="1">
    <source>
        <dbReference type="EMBL" id="QIN94211.1"/>
    </source>
</evidence>
<evidence type="ECO:0000313" key="2">
    <source>
        <dbReference type="Proteomes" id="UP000501266"/>
    </source>
</evidence>
<reference evidence="1 2" key="1">
    <citation type="submission" date="2020-02" db="EMBL/GenBank/DDBJ databases">
        <authorList>
            <person name="Bullock J.N."/>
            <person name="Barnes M.L."/>
            <person name="Kankolongo K.M."/>
            <person name="Dejene B.A."/>
            <person name="Lindsay P.E."/>
            <person name="Bhuiyan S."/>
            <person name="Nayek S."/>
            <person name="Hughes L.E."/>
            <person name="Garlena R.A."/>
            <person name="Russell D.A."/>
            <person name="Pope W.H."/>
            <person name="Jacobs-Sera D."/>
            <person name="Hatfull G.F."/>
        </authorList>
    </citation>
    <scope>NUCLEOTIDE SEQUENCE [LARGE SCALE GENOMIC DNA]</scope>
</reference>